<feature type="transmembrane region" description="Helical" evidence="1">
    <location>
        <begin position="406"/>
        <end position="433"/>
    </location>
</feature>
<dbReference type="InParanoid" id="A0A0Q9X7K0"/>
<proteinExistence type="predicted"/>
<evidence type="ECO:0000313" key="3">
    <source>
        <dbReference type="Proteomes" id="UP000007798"/>
    </source>
</evidence>
<keyword evidence="1" id="KW-1133">Transmembrane helix</keyword>
<dbReference type="OrthoDB" id="7855711at2759"/>
<name>A0A0Q9X7K0_DROWI</name>
<sequence>MWNCSESLDPKLQEIWRSLKKELSFRTLIYLKKDSCNCLGDEFLKDYTITSIVWDQVKSLPHLKMSQDIDILVVSCIRPTEYQVNLGYLSSMLNYMRHVPIWLDICADGMPIKGSFKNLAENILKRCWELRMANVILTSSEFLRSGQIYAYQPFPIFHLLSLEYHNALQLFPYKLSNLYGYNIRTIPDLNEPFTIAHRDASGKLVMSGMIWRMLMEFARHLNGTLQLIIEPREYIGFGRLQQYVQNGSMDIAASVNVVVHYPNRAFFEYAYPMDIGSWCTMLPIERILSSHEAMGKQRSSFNTSNGYTLTSMKWHLFQGQQNYFKKPLFRYSNDLCMQKLTFFALLMNENCVYREELHKFTLYLSEHGFLQFWNQQILSDMLEANLLRLADLSIPLKAQPISWDEWLYVSALYGIGLSIGVVIFLVELSIYYVNIFLDNL</sequence>
<dbReference type="EMBL" id="CH964272">
    <property type="protein sequence ID" value="KRG00019.1"/>
    <property type="molecule type" value="Genomic_DNA"/>
</dbReference>
<organism evidence="2 3">
    <name type="scientific">Drosophila willistoni</name>
    <name type="common">Fruit fly</name>
    <dbReference type="NCBI Taxonomy" id="7260"/>
    <lineage>
        <taxon>Eukaryota</taxon>
        <taxon>Metazoa</taxon>
        <taxon>Ecdysozoa</taxon>
        <taxon>Arthropoda</taxon>
        <taxon>Hexapoda</taxon>
        <taxon>Insecta</taxon>
        <taxon>Pterygota</taxon>
        <taxon>Neoptera</taxon>
        <taxon>Endopterygota</taxon>
        <taxon>Diptera</taxon>
        <taxon>Brachycera</taxon>
        <taxon>Muscomorpha</taxon>
        <taxon>Ephydroidea</taxon>
        <taxon>Drosophilidae</taxon>
        <taxon>Drosophila</taxon>
        <taxon>Sophophora</taxon>
    </lineage>
</organism>
<keyword evidence="3" id="KW-1185">Reference proteome</keyword>
<dbReference type="FunCoup" id="A0A0Q9X7K0">
    <property type="interactions" value="26"/>
</dbReference>
<keyword evidence="1" id="KW-0472">Membrane</keyword>
<evidence type="ECO:0000313" key="2">
    <source>
        <dbReference type="EMBL" id="KRG00019.1"/>
    </source>
</evidence>
<evidence type="ECO:0000256" key="1">
    <source>
        <dbReference type="SAM" id="Phobius"/>
    </source>
</evidence>
<dbReference type="AlphaFoldDB" id="A0A0Q9X7K0"/>
<protein>
    <recommendedName>
        <fullName evidence="4">Ionotropic glutamate receptor L-glutamate and glycine-binding domain-containing protein</fullName>
    </recommendedName>
</protein>
<dbReference type="Proteomes" id="UP000007798">
    <property type="component" value="Unassembled WGS sequence"/>
</dbReference>
<keyword evidence="1" id="KW-0812">Transmembrane</keyword>
<evidence type="ECO:0008006" key="4">
    <source>
        <dbReference type="Google" id="ProtNLM"/>
    </source>
</evidence>
<reference evidence="2 3" key="1">
    <citation type="journal article" date="2007" name="Nature">
        <title>Evolution of genes and genomes on the Drosophila phylogeny.</title>
        <authorList>
            <consortium name="Drosophila 12 Genomes Consortium"/>
            <person name="Clark A.G."/>
            <person name="Eisen M.B."/>
            <person name="Smith D.R."/>
            <person name="Bergman C.M."/>
            <person name="Oliver B."/>
            <person name="Markow T.A."/>
            <person name="Kaufman T.C."/>
            <person name="Kellis M."/>
            <person name="Gelbart W."/>
            <person name="Iyer V.N."/>
            <person name="Pollard D.A."/>
            <person name="Sackton T.B."/>
            <person name="Larracuente A.M."/>
            <person name="Singh N.D."/>
            <person name="Abad J.P."/>
            <person name="Abt D.N."/>
            <person name="Adryan B."/>
            <person name="Aguade M."/>
            <person name="Akashi H."/>
            <person name="Anderson W.W."/>
            <person name="Aquadro C.F."/>
            <person name="Ardell D.H."/>
            <person name="Arguello R."/>
            <person name="Artieri C.G."/>
            <person name="Barbash D.A."/>
            <person name="Barker D."/>
            <person name="Barsanti P."/>
            <person name="Batterham P."/>
            <person name="Batzoglou S."/>
            <person name="Begun D."/>
            <person name="Bhutkar A."/>
            <person name="Blanco E."/>
            <person name="Bosak S.A."/>
            <person name="Bradley R.K."/>
            <person name="Brand A.D."/>
            <person name="Brent M.R."/>
            <person name="Brooks A.N."/>
            <person name="Brown R.H."/>
            <person name="Butlin R.K."/>
            <person name="Caggese C."/>
            <person name="Calvi B.R."/>
            <person name="Bernardo de Carvalho A."/>
            <person name="Caspi A."/>
            <person name="Castrezana S."/>
            <person name="Celniker S.E."/>
            <person name="Chang J.L."/>
            <person name="Chapple C."/>
            <person name="Chatterji S."/>
            <person name="Chinwalla A."/>
            <person name="Civetta A."/>
            <person name="Clifton S.W."/>
            <person name="Comeron J.M."/>
            <person name="Costello J.C."/>
            <person name="Coyne J.A."/>
            <person name="Daub J."/>
            <person name="David R.G."/>
            <person name="Delcher A.L."/>
            <person name="Delehaunty K."/>
            <person name="Do C.B."/>
            <person name="Ebling H."/>
            <person name="Edwards K."/>
            <person name="Eickbush T."/>
            <person name="Evans J.D."/>
            <person name="Filipski A."/>
            <person name="Findeiss S."/>
            <person name="Freyhult E."/>
            <person name="Fulton L."/>
            <person name="Fulton R."/>
            <person name="Garcia A.C."/>
            <person name="Gardiner A."/>
            <person name="Garfield D.A."/>
            <person name="Garvin B.E."/>
            <person name="Gibson G."/>
            <person name="Gilbert D."/>
            <person name="Gnerre S."/>
            <person name="Godfrey J."/>
            <person name="Good R."/>
            <person name="Gotea V."/>
            <person name="Gravely B."/>
            <person name="Greenberg A.J."/>
            <person name="Griffiths-Jones S."/>
            <person name="Gross S."/>
            <person name="Guigo R."/>
            <person name="Gustafson E.A."/>
            <person name="Haerty W."/>
            <person name="Hahn M.W."/>
            <person name="Halligan D.L."/>
            <person name="Halpern A.L."/>
            <person name="Halter G.M."/>
            <person name="Han M.V."/>
            <person name="Heger A."/>
            <person name="Hillier L."/>
            <person name="Hinrichs A.S."/>
            <person name="Holmes I."/>
            <person name="Hoskins R.A."/>
            <person name="Hubisz M.J."/>
            <person name="Hultmark D."/>
            <person name="Huntley M.A."/>
            <person name="Jaffe D.B."/>
            <person name="Jagadeeshan S."/>
            <person name="Jeck W.R."/>
            <person name="Johnson J."/>
            <person name="Jones C.D."/>
            <person name="Jordan W.C."/>
            <person name="Karpen G.H."/>
            <person name="Kataoka E."/>
            <person name="Keightley P.D."/>
            <person name="Kheradpour P."/>
            <person name="Kirkness E.F."/>
            <person name="Koerich L.B."/>
            <person name="Kristiansen K."/>
            <person name="Kudrna D."/>
            <person name="Kulathinal R.J."/>
            <person name="Kumar S."/>
            <person name="Kwok R."/>
            <person name="Lander E."/>
            <person name="Langley C.H."/>
            <person name="Lapoint R."/>
            <person name="Lazzaro B.P."/>
            <person name="Lee S.J."/>
            <person name="Levesque L."/>
            <person name="Li R."/>
            <person name="Lin C.F."/>
            <person name="Lin M.F."/>
            <person name="Lindblad-Toh K."/>
            <person name="Llopart A."/>
            <person name="Long M."/>
            <person name="Low L."/>
            <person name="Lozovsky E."/>
            <person name="Lu J."/>
            <person name="Luo M."/>
            <person name="Machado C.A."/>
            <person name="Makalowski W."/>
            <person name="Marzo M."/>
            <person name="Matsuda M."/>
            <person name="Matzkin L."/>
            <person name="McAllister B."/>
            <person name="McBride C.S."/>
            <person name="McKernan B."/>
            <person name="McKernan K."/>
            <person name="Mendez-Lago M."/>
            <person name="Minx P."/>
            <person name="Mollenhauer M.U."/>
            <person name="Montooth K."/>
            <person name="Mount S.M."/>
            <person name="Mu X."/>
            <person name="Myers E."/>
            <person name="Negre B."/>
            <person name="Newfeld S."/>
            <person name="Nielsen R."/>
            <person name="Noor M.A."/>
            <person name="O'Grady P."/>
            <person name="Pachter L."/>
            <person name="Papaceit M."/>
            <person name="Parisi M.J."/>
            <person name="Parisi M."/>
            <person name="Parts L."/>
            <person name="Pedersen J.S."/>
            <person name="Pesole G."/>
            <person name="Phillippy A.M."/>
            <person name="Ponting C.P."/>
            <person name="Pop M."/>
            <person name="Porcelli D."/>
            <person name="Powell J.R."/>
            <person name="Prohaska S."/>
            <person name="Pruitt K."/>
            <person name="Puig M."/>
            <person name="Quesneville H."/>
            <person name="Ram K.R."/>
            <person name="Rand D."/>
            <person name="Rasmussen M.D."/>
            <person name="Reed L.K."/>
            <person name="Reenan R."/>
            <person name="Reily A."/>
            <person name="Remington K.A."/>
            <person name="Rieger T.T."/>
            <person name="Ritchie M.G."/>
            <person name="Robin C."/>
            <person name="Rogers Y.H."/>
            <person name="Rohde C."/>
            <person name="Rozas J."/>
            <person name="Rubenfield M.J."/>
            <person name="Ruiz A."/>
            <person name="Russo S."/>
            <person name="Salzberg S.L."/>
            <person name="Sanchez-Gracia A."/>
            <person name="Saranga D.J."/>
            <person name="Sato H."/>
            <person name="Schaeffer S.W."/>
            <person name="Schatz M.C."/>
            <person name="Schlenke T."/>
            <person name="Schwartz R."/>
            <person name="Segarra C."/>
            <person name="Singh R.S."/>
            <person name="Sirot L."/>
            <person name="Sirota M."/>
            <person name="Sisneros N.B."/>
            <person name="Smith C.D."/>
            <person name="Smith T.F."/>
            <person name="Spieth J."/>
            <person name="Stage D.E."/>
            <person name="Stark A."/>
            <person name="Stephan W."/>
            <person name="Strausberg R.L."/>
            <person name="Strempel S."/>
            <person name="Sturgill D."/>
            <person name="Sutton G."/>
            <person name="Sutton G.G."/>
            <person name="Tao W."/>
            <person name="Teichmann S."/>
            <person name="Tobari Y.N."/>
            <person name="Tomimura Y."/>
            <person name="Tsolas J.M."/>
            <person name="Valente V.L."/>
            <person name="Venter E."/>
            <person name="Venter J.C."/>
            <person name="Vicario S."/>
            <person name="Vieira F.G."/>
            <person name="Vilella A.J."/>
            <person name="Villasante A."/>
            <person name="Walenz B."/>
            <person name="Wang J."/>
            <person name="Wasserman M."/>
            <person name="Watts T."/>
            <person name="Wilson D."/>
            <person name="Wilson R.K."/>
            <person name="Wing R.A."/>
            <person name="Wolfner M.F."/>
            <person name="Wong A."/>
            <person name="Wong G.K."/>
            <person name="Wu C.I."/>
            <person name="Wu G."/>
            <person name="Yamamoto D."/>
            <person name="Yang H.P."/>
            <person name="Yang S.P."/>
            <person name="Yorke J.A."/>
            <person name="Yoshida K."/>
            <person name="Zdobnov E."/>
            <person name="Zhang P."/>
            <person name="Zhang Y."/>
            <person name="Zimin A.V."/>
            <person name="Baldwin J."/>
            <person name="Abdouelleil A."/>
            <person name="Abdulkadir J."/>
            <person name="Abebe A."/>
            <person name="Abera B."/>
            <person name="Abreu J."/>
            <person name="Acer S.C."/>
            <person name="Aftuck L."/>
            <person name="Alexander A."/>
            <person name="An P."/>
            <person name="Anderson E."/>
            <person name="Anderson S."/>
            <person name="Arachi H."/>
            <person name="Azer M."/>
            <person name="Bachantsang P."/>
            <person name="Barry A."/>
            <person name="Bayul T."/>
            <person name="Berlin A."/>
            <person name="Bessette D."/>
            <person name="Bloom T."/>
            <person name="Blye J."/>
            <person name="Boguslavskiy L."/>
            <person name="Bonnet C."/>
            <person name="Boukhgalter B."/>
            <person name="Bourzgui I."/>
            <person name="Brown A."/>
            <person name="Cahill P."/>
            <person name="Channer S."/>
            <person name="Cheshatsang Y."/>
            <person name="Chuda L."/>
            <person name="Citroen M."/>
            <person name="Collymore A."/>
            <person name="Cooke P."/>
            <person name="Costello M."/>
            <person name="D'Aco K."/>
            <person name="Daza R."/>
            <person name="De Haan G."/>
            <person name="DeGray S."/>
            <person name="DeMaso C."/>
            <person name="Dhargay N."/>
            <person name="Dooley K."/>
            <person name="Dooley E."/>
            <person name="Doricent M."/>
            <person name="Dorje P."/>
            <person name="Dorjee K."/>
            <person name="Dupes A."/>
            <person name="Elong R."/>
            <person name="Falk J."/>
            <person name="Farina A."/>
            <person name="Faro S."/>
            <person name="Ferguson D."/>
            <person name="Fisher S."/>
            <person name="Foley C.D."/>
            <person name="Franke A."/>
            <person name="Friedrich D."/>
            <person name="Gadbois L."/>
            <person name="Gearin G."/>
            <person name="Gearin C.R."/>
            <person name="Giannoukos G."/>
            <person name="Goode T."/>
            <person name="Graham J."/>
            <person name="Grandbois E."/>
            <person name="Grewal S."/>
            <person name="Gyaltsen K."/>
            <person name="Hafez N."/>
            <person name="Hagos B."/>
            <person name="Hall J."/>
            <person name="Henson C."/>
            <person name="Hollinger A."/>
            <person name="Honan T."/>
            <person name="Huard M.D."/>
            <person name="Hughes L."/>
            <person name="Hurhula B."/>
            <person name="Husby M.E."/>
            <person name="Kamat A."/>
            <person name="Kanga B."/>
            <person name="Kashin S."/>
            <person name="Khazanovich D."/>
            <person name="Kisner P."/>
            <person name="Lance K."/>
            <person name="Lara M."/>
            <person name="Lee W."/>
            <person name="Lennon N."/>
            <person name="Letendre F."/>
            <person name="LeVine R."/>
            <person name="Lipovsky A."/>
            <person name="Liu X."/>
            <person name="Liu J."/>
            <person name="Liu S."/>
            <person name="Lokyitsang T."/>
            <person name="Lokyitsang Y."/>
            <person name="Lubonja R."/>
            <person name="Lui A."/>
            <person name="MacDonald P."/>
            <person name="Magnisalis V."/>
            <person name="Maru K."/>
            <person name="Matthews C."/>
            <person name="McCusker W."/>
            <person name="McDonough S."/>
            <person name="Mehta T."/>
            <person name="Meldrim J."/>
            <person name="Meneus L."/>
            <person name="Mihai O."/>
            <person name="Mihalev A."/>
            <person name="Mihova T."/>
            <person name="Mittelman R."/>
            <person name="Mlenga V."/>
            <person name="Montmayeur A."/>
            <person name="Mulrain L."/>
            <person name="Navidi A."/>
            <person name="Naylor J."/>
            <person name="Negash T."/>
            <person name="Nguyen T."/>
            <person name="Nguyen N."/>
            <person name="Nicol R."/>
            <person name="Norbu C."/>
            <person name="Norbu N."/>
            <person name="Novod N."/>
            <person name="O'Neill B."/>
            <person name="Osman S."/>
            <person name="Markiewicz E."/>
            <person name="Oyono O.L."/>
            <person name="Patti C."/>
            <person name="Phunkhang P."/>
            <person name="Pierre F."/>
            <person name="Priest M."/>
            <person name="Raghuraman S."/>
            <person name="Rege F."/>
            <person name="Reyes R."/>
            <person name="Rise C."/>
            <person name="Rogov P."/>
            <person name="Ross K."/>
            <person name="Ryan E."/>
            <person name="Settipalli S."/>
            <person name="Shea T."/>
            <person name="Sherpa N."/>
            <person name="Shi L."/>
            <person name="Shih D."/>
            <person name="Sparrow T."/>
            <person name="Spaulding J."/>
            <person name="Stalker J."/>
            <person name="Stange-Thomann N."/>
            <person name="Stavropoulos S."/>
            <person name="Stone C."/>
            <person name="Strader C."/>
            <person name="Tesfaye S."/>
            <person name="Thomson T."/>
            <person name="Thoulutsang Y."/>
            <person name="Thoulutsang D."/>
            <person name="Topham K."/>
            <person name="Topping I."/>
            <person name="Tsamla T."/>
            <person name="Vassiliev H."/>
            <person name="Vo A."/>
            <person name="Wangchuk T."/>
            <person name="Wangdi T."/>
            <person name="Weiand M."/>
            <person name="Wilkinson J."/>
            <person name="Wilson A."/>
            <person name="Yadav S."/>
            <person name="Young G."/>
            <person name="Yu Q."/>
            <person name="Zembek L."/>
            <person name="Zhong D."/>
            <person name="Zimmer A."/>
            <person name="Zwirko Z."/>
            <person name="Jaffe D.B."/>
            <person name="Alvarez P."/>
            <person name="Brockman W."/>
            <person name="Butler J."/>
            <person name="Chin C."/>
            <person name="Gnerre S."/>
            <person name="Grabherr M."/>
            <person name="Kleber M."/>
            <person name="Mauceli E."/>
            <person name="MacCallum I."/>
        </authorList>
    </citation>
    <scope>NUCLEOTIDE SEQUENCE [LARGE SCALE GENOMIC DNA]</scope>
    <source>
        <strain evidence="3">Tucson 14030-0811.24</strain>
    </source>
</reference>
<gene>
    <name evidence="2" type="primary">Dwil\GK27928</name>
    <name evidence="2" type="ORF">Dwil_GK27928</name>
</gene>
<accession>A0A0Q9X7K0</accession>